<dbReference type="AlphaFoldDB" id="A0AAD9W1H4"/>
<name>A0AAD9W1H4_PHOAM</name>
<evidence type="ECO:0000256" key="9">
    <source>
        <dbReference type="ARBA" id="ARBA00034075"/>
    </source>
</evidence>
<dbReference type="Gene3D" id="3.40.50.1820">
    <property type="entry name" value="alpha/beta hydrolase"/>
    <property type="match status" value="1"/>
</dbReference>
<dbReference type="PANTHER" id="PTHR33938:SF15">
    <property type="entry name" value="FERULOYL ESTERASE B-RELATED"/>
    <property type="match status" value="1"/>
</dbReference>
<dbReference type="EC" id="3.1.1.-" evidence="10"/>
<proteinExistence type="inferred from homology"/>
<evidence type="ECO:0000256" key="2">
    <source>
        <dbReference type="ARBA" id="ARBA00022487"/>
    </source>
</evidence>
<keyword evidence="13" id="KW-1185">Reference proteome</keyword>
<keyword evidence="3" id="KW-0624">Polysaccharide degradation</keyword>
<comment type="similarity">
    <text evidence="1 10">Belongs to the tannase family.</text>
</comment>
<comment type="caution">
    <text evidence="12">The sequence shown here is derived from an EMBL/GenBank/DDBJ whole genome shotgun (WGS) entry which is preliminary data.</text>
</comment>
<evidence type="ECO:0000256" key="6">
    <source>
        <dbReference type="ARBA" id="ARBA00022801"/>
    </source>
</evidence>
<organism evidence="12 13">
    <name type="scientific">Phomopsis amygdali</name>
    <name type="common">Fusicoccum amygdali</name>
    <dbReference type="NCBI Taxonomy" id="1214568"/>
    <lineage>
        <taxon>Eukaryota</taxon>
        <taxon>Fungi</taxon>
        <taxon>Dikarya</taxon>
        <taxon>Ascomycota</taxon>
        <taxon>Pezizomycotina</taxon>
        <taxon>Sordariomycetes</taxon>
        <taxon>Sordariomycetidae</taxon>
        <taxon>Diaporthales</taxon>
        <taxon>Diaporthaceae</taxon>
        <taxon>Diaporthe</taxon>
    </lineage>
</organism>
<evidence type="ECO:0000256" key="8">
    <source>
        <dbReference type="ARBA" id="ARBA00023157"/>
    </source>
</evidence>
<evidence type="ECO:0000256" key="7">
    <source>
        <dbReference type="ARBA" id="ARBA00022837"/>
    </source>
</evidence>
<dbReference type="EMBL" id="JAUJFL010000004">
    <property type="protein sequence ID" value="KAK2604643.1"/>
    <property type="molecule type" value="Genomic_DNA"/>
</dbReference>
<protein>
    <recommendedName>
        <fullName evidence="10">Carboxylic ester hydrolase</fullName>
        <ecNumber evidence="10">3.1.1.-</ecNumber>
    </recommendedName>
</protein>
<comment type="catalytic activity">
    <reaction evidence="9">
        <text>feruloyl-polysaccharide + H2O = ferulate + polysaccharide.</text>
        <dbReference type="EC" id="3.1.1.73"/>
    </reaction>
</comment>
<evidence type="ECO:0000256" key="11">
    <source>
        <dbReference type="SAM" id="MobiDB-lite"/>
    </source>
</evidence>
<evidence type="ECO:0000313" key="12">
    <source>
        <dbReference type="EMBL" id="KAK2604643.1"/>
    </source>
</evidence>
<accession>A0AAD9W1H4</accession>
<gene>
    <name evidence="12" type="ORF">N8I77_007556</name>
</gene>
<feature type="region of interest" description="Disordered" evidence="11">
    <location>
        <begin position="568"/>
        <end position="587"/>
    </location>
</feature>
<keyword evidence="7" id="KW-0106">Calcium</keyword>
<dbReference type="GO" id="GO:0030600">
    <property type="term" value="F:feruloyl esterase activity"/>
    <property type="evidence" value="ECO:0007669"/>
    <property type="project" value="UniProtKB-EC"/>
</dbReference>
<evidence type="ECO:0000256" key="10">
    <source>
        <dbReference type="RuleBase" id="RU361238"/>
    </source>
</evidence>
<evidence type="ECO:0000256" key="5">
    <source>
        <dbReference type="ARBA" id="ARBA00022729"/>
    </source>
</evidence>
<keyword evidence="2" id="KW-0719">Serine esterase</keyword>
<dbReference type="GO" id="GO:0046872">
    <property type="term" value="F:metal ion binding"/>
    <property type="evidence" value="ECO:0007669"/>
    <property type="project" value="UniProtKB-KW"/>
</dbReference>
<reference evidence="12" key="1">
    <citation type="submission" date="2023-06" db="EMBL/GenBank/DDBJ databases">
        <authorList>
            <person name="Noh H."/>
        </authorList>
    </citation>
    <scope>NUCLEOTIDE SEQUENCE</scope>
    <source>
        <strain evidence="12">DUCC20226</strain>
    </source>
</reference>
<dbReference type="GO" id="GO:0045493">
    <property type="term" value="P:xylan catabolic process"/>
    <property type="evidence" value="ECO:0007669"/>
    <property type="project" value="UniProtKB-KW"/>
</dbReference>
<sequence length="587" mass="63700">MGAIMAGKVGISKGDPHQRVALGPCSCSSRRDEAITDIWSDVIVPTVMALSALFFLAILSLEAACTAAQGDFQQQCVSFNPASIGIANATVTEHVYVESGTNLSLPYNDPSCGTTSQLVPTDLCRVALQIATSERSSIVAEIWLPQTWNGRLVTTGNGGLGGCIDYSGIAYTAKNGFASVGTNNGHNGTSGIQFLNNTDVVVDFAWRAVHTGVEAGKMILQPFYGKDASKSYFLGCSLGGRQAIKAADMFPEDFDGIVAGSPAVDFDNLYSWRARFYPIIGPAGSPNFITPAVWKTTIHEEVLRQCDMLDGVSDGIIEDPMLCQFDPAPLLCGEASNSSACLSPSQVEIVRRVFEPYLWENGTLLYPRMNPGGEIMSADGLYNGQPWALSQSWFRYAVYNNPNWDPATYTLTDADFAENKNPGNIRTWPSSLSAFQQRGGKVVMFHGGQDNQITSFNSPRFYEHLAAGMSYTSEEMDEFIRFFRVSGMFHCNSGPGAWVIGQQGGSAAQGAFDRETNVLAAVVDWVEQDIAPDTMTGTKFVNDSATLGVDFQRRHCRWPLRNTYVGGDSKDPESWECQRVNGTQKGA</sequence>
<dbReference type="PANTHER" id="PTHR33938">
    <property type="entry name" value="FERULOYL ESTERASE B-RELATED"/>
    <property type="match status" value="1"/>
</dbReference>
<keyword evidence="8" id="KW-1015">Disulfide bond</keyword>
<dbReference type="SUPFAM" id="SSF53474">
    <property type="entry name" value="alpha/beta-Hydrolases"/>
    <property type="match status" value="1"/>
</dbReference>
<keyword evidence="4" id="KW-0479">Metal-binding</keyword>
<evidence type="ECO:0000256" key="4">
    <source>
        <dbReference type="ARBA" id="ARBA00022723"/>
    </source>
</evidence>
<dbReference type="Pfam" id="PF07519">
    <property type="entry name" value="Tannase"/>
    <property type="match status" value="1"/>
</dbReference>
<keyword evidence="3" id="KW-0119">Carbohydrate metabolism</keyword>
<keyword evidence="5" id="KW-0732">Signal</keyword>
<dbReference type="InterPro" id="IPR011118">
    <property type="entry name" value="Tannase/feruloyl_esterase"/>
</dbReference>
<keyword evidence="6 10" id="KW-0378">Hydrolase</keyword>
<dbReference type="Proteomes" id="UP001265746">
    <property type="component" value="Unassembled WGS sequence"/>
</dbReference>
<dbReference type="InterPro" id="IPR029058">
    <property type="entry name" value="AB_hydrolase_fold"/>
</dbReference>
<evidence type="ECO:0000313" key="13">
    <source>
        <dbReference type="Proteomes" id="UP001265746"/>
    </source>
</evidence>
<keyword evidence="3" id="KW-0858">Xylan degradation</keyword>
<evidence type="ECO:0000256" key="1">
    <source>
        <dbReference type="ARBA" id="ARBA00006249"/>
    </source>
</evidence>
<evidence type="ECO:0000256" key="3">
    <source>
        <dbReference type="ARBA" id="ARBA00022651"/>
    </source>
</evidence>